<gene>
    <name evidence="2" type="ORF">BHYA_0044g00430</name>
</gene>
<feature type="region of interest" description="Disordered" evidence="1">
    <location>
        <begin position="132"/>
        <end position="174"/>
    </location>
</feature>
<feature type="compositionally biased region" description="Basic and acidic residues" evidence="1">
    <location>
        <begin position="145"/>
        <end position="164"/>
    </location>
</feature>
<feature type="region of interest" description="Disordered" evidence="1">
    <location>
        <begin position="1"/>
        <end position="30"/>
    </location>
</feature>
<name>A0A4Z1GXV7_9HELO</name>
<comment type="caution">
    <text evidence="2">The sequence shown here is derived from an EMBL/GenBank/DDBJ whole genome shotgun (WGS) entry which is preliminary data.</text>
</comment>
<protein>
    <submittedName>
        <fullName evidence="2">Uncharacterized protein</fullName>
    </submittedName>
</protein>
<organism evidence="2 3">
    <name type="scientific">Botrytis hyacinthi</name>
    <dbReference type="NCBI Taxonomy" id="278943"/>
    <lineage>
        <taxon>Eukaryota</taxon>
        <taxon>Fungi</taxon>
        <taxon>Dikarya</taxon>
        <taxon>Ascomycota</taxon>
        <taxon>Pezizomycotina</taxon>
        <taxon>Leotiomycetes</taxon>
        <taxon>Helotiales</taxon>
        <taxon>Sclerotiniaceae</taxon>
        <taxon>Botrytis</taxon>
    </lineage>
</organism>
<evidence type="ECO:0000313" key="2">
    <source>
        <dbReference type="EMBL" id="TGO40001.1"/>
    </source>
</evidence>
<dbReference type="AlphaFoldDB" id="A0A4Z1GXV7"/>
<evidence type="ECO:0000313" key="3">
    <source>
        <dbReference type="Proteomes" id="UP000297814"/>
    </source>
</evidence>
<dbReference type="Proteomes" id="UP000297814">
    <property type="component" value="Unassembled WGS sequence"/>
</dbReference>
<keyword evidence="3" id="KW-1185">Reference proteome</keyword>
<sequence length="231" mass="26666">MSLNPLSKHRSKRGSSDDNKSSTGSEAGPVKLLTTYPEFDQLVKDLKQFDLSLDLEYNHGNTGLKAHESYFREAMKDMQKASKALADKLKEISKFTARKKRRMDRLDLLKEDCGGKMDDAERVWKKWLENQNEEEKKKKKKEQKRRAEEAKREAQIRSHPEKSLTKGTGPSGLIRMRFKPEDMLLGDNGLQGQLKNSLKNIKWHENPKNDLALISRLREKDLSTQEVGTIR</sequence>
<dbReference type="EMBL" id="PQXK01000044">
    <property type="protein sequence ID" value="TGO40001.1"/>
    <property type="molecule type" value="Genomic_DNA"/>
</dbReference>
<accession>A0A4Z1GXV7</accession>
<proteinExistence type="predicted"/>
<evidence type="ECO:0000256" key="1">
    <source>
        <dbReference type="SAM" id="MobiDB-lite"/>
    </source>
</evidence>
<reference evidence="2 3" key="1">
    <citation type="submission" date="2017-12" db="EMBL/GenBank/DDBJ databases">
        <title>Comparative genomics of Botrytis spp.</title>
        <authorList>
            <person name="Valero-Jimenez C.A."/>
            <person name="Tapia P."/>
            <person name="Veloso J."/>
            <person name="Silva-Moreno E."/>
            <person name="Staats M."/>
            <person name="Valdes J.H."/>
            <person name="Van Kan J.A.L."/>
        </authorList>
    </citation>
    <scope>NUCLEOTIDE SEQUENCE [LARGE SCALE GENOMIC DNA]</scope>
    <source>
        <strain evidence="2 3">Bh0001</strain>
    </source>
</reference>